<dbReference type="EMBL" id="JBHLTP010000009">
    <property type="protein sequence ID" value="MFC0524013.1"/>
    <property type="molecule type" value="Genomic_DNA"/>
</dbReference>
<name>A0ABV6LNZ4_9BACI</name>
<comment type="caution">
    <text evidence="4">The sequence shown here is derived from an EMBL/GenBank/DDBJ whole genome shotgun (WGS) entry which is preliminary data.</text>
</comment>
<evidence type="ECO:0000313" key="4">
    <source>
        <dbReference type="EMBL" id="MFC0524013.1"/>
    </source>
</evidence>
<reference evidence="4 5" key="1">
    <citation type="submission" date="2024-09" db="EMBL/GenBank/DDBJ databases">
        <authorList>
            <person name="Sun Q."/>
            <person name="Mori K."/>
        </authorList>
    </citation>
    <scope>NUCLEOTIDE SEQUENCE [LARGE SCALE GENOMIC DNA]</scope>
    <source>
        <strain evidence="4 5">NCAIM B.02529</strain>
    </source>
</reference>
<dbReference type="InterPro" id="IPR029410">
    <property type="entry name" value="CAP_assoc"/>
</dbReference>
<keyword evidence="5" id="KW-1185">Reference proteome</keyword>
<evidence type="ECO:0000313" key="5">
    <source>
        <dbReference type="Proteomes" id="UP001589836"/>
    </source>
</evidence>
<dbReference type="InterPro" id="IPR035940">
    <property type="entry name" value="CAP_sf"/>
</dbReference>
<dbReference type="PANTHER" id="PTHR31157:SF26">
    <property type="entry name" value="SCP-LIKE EXTRACELLULAR PROTEIN"/>
    <property type="match status" value="1"/>
</dbReference>
<protein>
    <submittedName>
        <fullName evidence="4">CAP domain-containing protein</fullName>
    </submittedName>
</protein>
<feature type="domain" description="SCP" evidence="2">
    <location>
        <begin position="263"/>
        <end position="365"/>
    </location>
</feature>
<dbReference type="SUPFAM" id="SSF55797">
    <property type="entry name" value="PR-1-like"/>
    <property type="match status" value="1"/>
</dbReference>
<proteinExistence type="predicted"/>
<feature type="region of interest" description="Disordered" evidence="1">
    <location>
        <begin position="42"/>
        <end position="80"/>
    </location>
</feature>
<dbReference type="Pfam" id="PF00188">
    <property type="entry name" value="CAP"/>
    <property type="match status" value="1"/>
</dbReference>
<dbReference type="InterPro" id="IPR014044">
    <property type="entry name" value="CAP_dom"/>
</dbReference>
<dbReference type="CDD" id="cd05379">
    <property type="entry name" value="CAP_bacterial"/>
    <property type="match status" value="1"/>
</dbReference>
<dbReference type="Pfam" id="PF14504">
    <property type="entry name" value="CAP_assoc_N"/>
    <property type="match status" value="1"/>
</dbReference>
<evidence type="ECO:0000256" key="1">
    <source>
        <dbReference type="SAM" id="MobiDB-lite"/>
    </source>
</evidence>
<dbReference type="Gene3D" id="3.40.33.10">
    <property type="entry name" value="CAP"/>
    <property type="match status" value="1"/>
</dbReference>
<feature type="domain" description="CAP-associated" evidence="3">
    <location>
        <begin position="89"/>
        <end position="228"/>
    </location>
</feature>
<gene>
    <name evidence="4" type="ORF">ACFFGV_10620</name>
</gene>
<dbReference type="PANTHER" id="PTHR31157">
    <property type="entry name" value="SCP DOMAIN-CONTAINING PROTEIN"/>
    <property type="match status" value="1"/>
</dbReference>
<evidence type="ECO:0000259" key="2">
    <source>
        <dbReference type="Pfam" id="PF00188"/>
    </source>
</evidence>
<evidence type="ECO:0000259" key="3">
    <source>
        <dbReference type="Pfam" id="PF14504"/>
    </source>
</evidence>
<organism evidence="4 5">
    <name type="scientific">Pontibacillus salicampi</name>
    <dbReference type="NCBI Taxonomy" id="1449801"/>
    <lineage>
        <taxon>Bacteria</taxon>
        <taxon>Bacillati</taxon>
        <taxon>Bacillota</taxon>
        <taxon>Bacilli</taxon>
        <taxon>Bacillales</taxon>
        <taxon>Bacillaceae</taxon>
        <taxon>Pontibacillus</taxon>
    </lineage>
</organism>
<feature type="compositionally biased region" description="Basic and acidic residues" evidence="1">
    <location>
        <begin position="54"/>
        <end position="71"/>
    </location>
</feature>
<sequence>MKRLSALLFIIIVVSLGYVIISNPDAVSSLLDKQKEIAQDLTPSSFEQELTEDQQGKESSHINKEDSKEDTSPPPQDLEGDSAAIASWIGQSSNEVIEKLGEPSRKDQTPYGYEWWIYPNETNRYMQLGILNEEVVSSYGVGDVQMQNIATGDSYEEITSNRDIQNEVEVTNDRGSFQFRLSSDDKSRRPLLALENGNYAQLYFDTFKGTLSSIRIMNSEVLLRHRPYEVYYRGDLPEEPSLSREEWEVVEKGLEQQIFDISNQIRNRFEEVELSWDDQVASVAFGHSKDMAVDAYFAHVTPEGKGLKERLQANSIQYLSAGENIAAKYPDAPAVVEGWLNSKGHREALLHPNYTHLGVGVYEFHYTQNFIEKSS</sequence>
<dbReference type="RefSeq" id="WP_377347548.1">
    <property type="nucleotide sequence ID" value="NZ_JBHLTP010000009.1"/>
</dbReference>
<dbReference type="Proteomes" id="UP001589836">
    <property type="component" value="Unassembled WGS sequence"/>
</dbReference>
<accession>A0ABV6LNZ4</accession>